<proteinExistence type="predicted"/>
<keyword evidence="8" id="KW-0732">Signal</keyword>
<organism evidence="10 11">
    <name type="scientific">Tetradesmus obliquus</name>
    <name type="common">Green alga</name>
    <name type="synonym">Acutodesmus obliquus</name>
    <dbReference type="NCBI Taxonomy" id="3088"/>
    <lineage>
        <taxon>Eukaryota</taxon>
        <taxon>Viridiplantae</taxon>
        <taxon>Chlorophyta</taxon>
        <taxon>core chlorophytes</taxon>
        <taxon>Chlorophyceae</taxon>
        <taxon>CS clade</taxon>
        <taxon>Sphaeropleales</taxon>
        <taxon>Scenedesmaceae</taxon>
        <taxon>Tetradesmus</taxon>
    </lineage>
</organism>
<evidence type="ECO:0000313" key="10">
    <source>
        <dbReference type="EMBL" id="SZX73447.1"/>
    </source>
</evidence>
<dbReference type="InterPro" id="IPR001828">
    <property type="entry name" value="ANF_lig-bd_rcpt"/>
</dbReference>
<evidence type="ECO:0000256" key="2">
    <source>
        <dbReference type="ARBA" id="ARBA00022692"/>
    </source>
</evidence>
<evidence type="ECO:0000256" key="4">
    <source>
        <dbReference type="ARBA" id="ARBA00023136"/>
    </source>
</evidence>
<evidence type="ECO:0000256" key="6">
    <source>
        <dbReference type="ARBA" id="ARBA00023180"/>
    </source>
</evidence>
<feature type="chain" id="PRO_5016748152" description="Receptor ligand binding region domain-containing protein" evidence="8">
    <location>
        <begin position="38"/>
        <end position="693"/>
    </location>
</feature>
<feature type="region of interest" description="Disordered" evidence="7">
    <location>
        <begin position="128"/>
        <end position="155"/>
    </location>
</feature>
<dbReference type="InterPro" id="IPR000337">
    <property type="entry name" value="GPCR_3"/>
</dbReference>
<dbReference type="GO" id="GO:0016020">
    <property type="term" value="C:membrane"/>
    <property type="evidence" value="ECO:0007669"/>
    <property type="project" value="UniProtKB-SubCell"/>
</dbReference>
<evidence type="ECO:0000256" key="5">
    <source>
        <dbReference type="ARBA" id="ARBA00023170"/>
    </source>
</evidence>
<dbReference type="PANTHER" id="PTHR30483">
    <property type="entry name" value="LEUCINE-SPECIFIC-BINDING PROTEIN"/>
    <property type="match status" value="1"/>
</dbReference>
<accession>A0A383W711</accession>
<protein>
    <recommendedName>
        <fullName evidence="9">Receptor ligand binding region domain-containing protein</fullName>
    </recommendedName>
</protein>
<keyword evidence="3" id="KW-1133">Transmembrane helix</keyword>
<evidence type="ECO:0000313" key="11">
    <source>
        <dbReference type="Proteomes" id="UP000256970"/>
    </source>
</evidence>
<evidence type="ECO:0000256" key="7">
    <source>
        <dbReference type="SAM" id="MobiDB-lite"/>
    </source>
</evidence>
<keyword evidence="4" id="KW-0472">Membrane</keyword>
<dbReference type="Gene3D" id="3.40.50.2300">
    <property type="match status" value="2"/>
</dbReference>
<reference evidence="10 11" key="1">
    <citation type="submission" date="2016-10" db="EMBL/GenBank/DDBJ databases">
        <authorList>
            <person name="Cai Z."/>
        </authorList>
    </citation>
    <scope>NUCLEOTIDE SEQUENCE [LARGE SCALE GENOMIC DNA]</scope>
</reference>
<dbReference type="EMBL" id="FNXT01001192">
    <property type="protein sequence ID" value="SZX73447.1"/>
    <property type="molecule type" value="Genomic_DNA"/>
</dbReference>
<keyword evidence="11" id="KW-1185">Reference proteome</keyword>
<keyword evidence="6" id="KW-0325">Glycoprotein</keyword>
<feature type="domain" description="Receptor ligand binding region" evidence="9">
    <location>
        <begin position="358"/>
        <end position="669"/>
    </location>
</feature>
<dbReference type="PRINTS" id="PR00248">
    <property type="entry name" value="GPCRMGR"/>
</dbReference>
<feature type="signal peptide" evidence="8">
    <location>
        <begin position="1"/>
        <end position="37"/>
    </location>
</feature>
<dbReference type="InterPro" id="IPR051010">
    <property type="entry name" value="BCAA_transport"/>
</dbReference>
<feature type="compositionally biased region" description="Low complexity" evidence="7">
    <location>
        <begin position="296"/>
        <end position="305"/>
    </location>
</feature>
<feature type="compositionally biased region" description="Pro residues" evidence="7">
    <location>
        <begin position="311"/>
        <end position="327"/>
    </location>
</feature>
<dbReference type="AlphaFoldDB" id="A0A383W711"/>
<dbReference type="GO" id="GO:0004930">
    <property type="term" value="F:G protein-coupled receptor activity"/>
    <property type="evidence" value="ECO:0007669"/>
    <property type="project" value="InterPro"/>
</dbReference>
<name>A0A383W711_TETOB</name>
<dbReference type="STRING" id="3088.A0A383W711"/>
<comment type="subcellular location">
    <subcellularLocation>
        <location evidence="1">Membrane</location>
        <topology evidence="1">Multi-pass membrane protein</topology>
    </subcellularLocation>
</comment>
<dbReference type="InterPro" id="IPR028082">
    <property type="entry name" value="Peripla_BP_I"/>
</dbReference>
<gene>
    <name evidence="10" type="ORF">BQ4739_LOCUS13721</name>
</gene>
<sequence>MAKDSSSSSSSSSSCSCSCRGVAVILLLCLSASTASGKTDAANAADLFGIGILIQRNPPPRTVVKLPQLPSSSSSSSSSSTAAAAAGASLPAYPAGAAEAPTDPETVTIQVPGGMAVTEADAAATGLAGSTTVTTTTTTTVTKTTTEEPAGTPTAVLPVSTMPAMQPGSTAVTVVATPAGVLPTLPGAAAVATVVSTQPGAAAAAATVAAAPAGVPATHPGATSATVVATPAGIPPAAAPAAPTAAPEMTSHPLLKPAFATAPASGIVKQLTPAAPAAATGAVTTPTGLNPVTSVPPAAGSSSSSSGGGSQPPPMPMAGPSVKAPPPFLFTQKDAKQTLLIGCSVPFEGSQQLVGAAVLNAMKMAVTELVPKELPGVAVNITCINSKCEDIPAYMAVSKFAAEGAIGVIGDICSRASVAAAGIANMRKIPIISPASTSPSLSETDFFFRTVPSDKFQGVTAANLVRKSGATVTALIYEDNAYGYGLAFNFIAGFTKERGTVPVTYQFKSGQGNPQAALADVVAGVRDKGVQAVFMSTNNLTFVAEFLVAAKAANLSLPIFGGDALADYMLYEKLRGRPSLIGQLTTTSVSPGSKDYVRAFTNFTGGDAKTSYQAYAAHAYDAVAALLRAYKAAAAPKDGPAVKAALGKLDFPGVGGRVRFDVFGDLVPDNQTYVAVKFNSTTGARLVQGFVSK</sequence>
<dbReference type="PANTHER" id="PTHR30483:SF6">
    <property type="entry name" value="PERIPLASMIC BINDING PROTEIN OF ABC TRANSPORTER FOR NATURAL AMINO ACIDS"/>
    <property type="match status" value="1"/>
</dbReference>
<dbReference type="Pfam" id="PF01094">
    <property type="entry name" value="ANF_receptor"/>
    <property type="match status" value="1"/>
</dbReference>
<dbReference type="SUPFAM" id="SSF53822">
    <property type="entry name" value="Periplasmic binding protein-like I"/>
    <property type="match status" value="1"/>
</dbReference>
<keyword evidence="2" id="KW-0812">Transmembrane</keyword>
<dbReference type="PROSITE" id="PS51257">
    <property type="entry name" value="PROKAR_LIPOPROTEIN"/>
    <property type="match status" value="1"/>
</dbReference>
<feature type="region of interest" description="Disordered" evidence="7">
    <location>
        <begin position="281"/>
        <end position="327"/>
    </location>
</feature>
<keyword evidence="5" id="KW-0675">Receptor</keyword>
<evidence type="ECO:0000256" key="1">
    <source>
        <dbReference type="ARBA" id="ARBA00004141"/>
    </source>
</evidence>
<evidence type="ECO:0000256" key="3">
    <source>
        <dbReference type="ARBA" id="ARBA00022989"/>
    </source>
</evidence>
<evidence type="ECO:0000256" key="8">
    <source>
        <dbReference type="SAM" id="SignalP"/>
    </source>
</evidence>
<dbReference type="Proteomes" id="UP000256970">
    <property type="component" value="Unassembled WGS sequence"/>
</dbReference>
<evidence type="ECO:0000259" key="9">
    <source>
        <dbReference type="Pfam" id="PF01094"/>
    </source>
</evidence>